<feature type="region of interest" description="Disordered" evidence="1">
    <location>
        <begin position="1"/>
        <end position="109"/>
    </location>
</feature>
<evidence type="ECO:0000256" key="1">
    <source>
        <dbReference type="SAM" id="MobiDB-lite"/>
    </source>
</evidence>
<dbReference type="AlphaFoldDB" id="A0A1S3JNJ0"/>
<dbReference type="Proteomes" id="UP000085678">
    <property type="component" value="Unplaced"/>
</dbReference>
<dbReference type="GeneID" id="106174498"/>
<proteinExistence type="predicted"/>
<gene>
    <name evidence="3" type="primary">LOC106174498</name>
</gene>
<dbReference type="KEGG" id="lak:106174498"/>
<organism evidence="2 3">
    <name type="scientific">Lingula anatina</name>
    <name type="common">Brachiopod</name>
    <name type="synonym">Lingula unguis</name>
    <dbReference type="NCBI Taxonomy" id="7574"/>
    <lineage>
        <taxon>Eukaryota</taxon>
        <taxon>Metazoa</taxon>
        <taxon>Spiralia</taxon>
        <taxon>Lophotrochozoa</taxon>
        <taxon>Brachiopoda</taxon>
        <taxon>Linguliformea</taxon>
        <taxon>Lingulata</taxon>
        <taxon>Lingulida</taxon>
        <taxon>Linguloidea</taxon>
        <taxon>Lingulidae</taxon>
        <taxon>Lingula</taxon>
    </lineage>
</organism>
<dbReference type="RefSeq" id="XP_013411534.1">
    <property type="nucleotide sequence ID" value="XM_013556080.1"/>
</dbReference>
<feature type="compositionally biased region" description="Low complexity" evidence="1">
    <location>
        <begin position="67"/>
        <end position="79"/>
    </location>
</feature>
<protein>
    <submittedName>
        <fullName evidence="3">Uncharacterized protein LOC106174498</fullName>
    </submittedName>
</protein>
<dbReference type="InParanoid" id="A0A1S3JNJ0"/>
<name>A0A1S3JNJ0_LINAN</name>
<feature type="compositionally biased region" description="Polar residues" evidence="1">
    <location>
        <begin position="54"/>
        <end position="66"/>
    </location>
</feature>
<feature type="compositionally biased region" description="Polar residues" evidence="1">
    <location>
        <begin position="1"/>
        <end position="14"/>
    </location>
</feature>
<evidence type="ECO:0000313" key="3">
    <source>
        <dbReference type="RefSeq" id="XP_013411534.1"/>
    </source>
</evidence>
<accession>A0A1S3JNJ0</accession>
<keyword evidence="2" id="KW-1185">Reference proteome</keyword>
<sequence length="160" mass="17256">MFSRSGQKENTTQKLVIAMDNPGEDESPDSASGRTDTEVDNMEQDDALHPASGTPVTITGREASQTQSELSESPPSHSESSQEDVAEKVTQEDEEESESGVDGQSDFSEDITCLIADSIHGADGVETQTCLPHSILKHQTQDDREPIPAFVMDNVCMKTG</sequence>
<evidence type="ECO:0000313" key="2">
    <source>
        <dbReference type="Proteomes" id="UP000085678"/>
    </source>
</evidence>
<reference evidence="3" key="1">
    <citation type="submission" date="2025-08" db="UniProtKB">
        <authorList>
            <consortium name="RefSeq"/>
        </authorList>
    </citation>
    <scope>IDENTIFICATION</scope>
    <source>
        <tissue evidence="3">Gonads</tissue>
    </source>
</reference>